<evidence type="ECO:0000256" key="5">
    <source>
        <dbReference type="ARBA" id="ARBA00008310"/>
    </source>
</evidence>
<evidence type="ECO:0000259" key="13">
    <source>
        <dbReference type="Pfam" id="PF01593"/>
    </source>
</evidence>
<organism evidence="14 15">
    <name type="scientific">Lentzea alba</name>
    <dbReference type="NCBI Taxonomy" id="2714351"/>
    <lineage>
        <taxon>Bacteria</taxon>
        <taxon>Bacillati</taxon>
        <taxon>Actinomycetota</taxon>
        <taxon>Actinomycetes</taxon>
        <taxon>Pseudonocardiales</taxon>
        <taxon>Pseudonocardiaceae</taxon>
        <taxon>Lentzea</taxon>
    </lineage>
</organism>
<keyword evidence="9 12" id="KW-0274">FAD</keyword>
<evidence type="ECO:0000256" key="8">
    <source>
        <dbReference type="ARBA" id="ARBA00022630"/>
    </source>
</evidence>
<evidence type="ECO:0000256" key="1">
    <source>
        <dbReference type="ARBA" id="ARBA00001755"/>
    </source>
</evidence>
<evidence type="ECO:0000256" key="2">
    <source>
        <dbReference type="ARBA" id="ARBA00001974"/>
    </source>
</evidence>
<dbReference type="NCBIfam" id="TIGR00562">
    <property type="entry name" value="proto_IX_ox"/>
    <property type="match status" value="1"/>
</dbReference>
<dbReference type="Proteomes" id="UP000481360">
    <property type="component" value="Unassembled WGS sequence"/>
</dbReference>
<dbReference type="PANTHER" id="PTHR42923:SF3">
    <property type="entry name" value="PROTOPORPHYRINOGEN OXIDASE"/>
    <property type="match status" value="1"/>
</dbReference>
<keyword evidence="11 12" id="KW-0350">Heme biosynthesis</keyword>
<keyword evidence="10 12" id="KW-0560">Oxidoreductase</keyword>
<dbReference type="Gene3D" id="3.90.660.20">
    <property type="entry name" value="Protoporphyrinogen oxidase, mitochondrial, domain 2"/>
    <property type="match status" value="1"/>
</dbReference>
<dbReference type="EMBL" id="JAAMPJ010000023">
    <property type="protein sequence ID" value="NGY66465.1"/>
    <property type="molecule type" value="Genomic_DNA"/>
</dbReference>
<comment type="cofactor">
    <cofactor evidence="2 12">
        <name>FAD</name>
        <dbReference type="ChEBI" id="CHEBI:57692"/>
    </cofactor>
</comment>
<name>A0A7C9RYM4_9PSEU</name>
<evidence type="ECO:0000256" key="12">
    <source>
        <dbReference type="RuleBase" id="RU364052"/>
    </source>
</evidence>
<dbReference type="SUPFAM" id="SSF51905">
    <property type="entry name" value="FAD/NAD(P)-binding domain"/>
    <property type="match status" value="1"/>
</dbReference>
<dbReference type="RefSeq" id="WP_166056239.1">
    <property type="nucleotide sequence ID" value="NZ_JAAMPJ010000023.1"/>
</dbReference>
<dbReference type="PANTHER" id="PTHR42923">
    <property type="entry name" value="PROTOPORPHYRINOGEN OXIDASE"/>
    <property type="match status" value="1"/>
</dbReference>
<sequence>MHARAPHAAPRVAIVGGGISGLAAAHRLRMLLGPQARITVIEQSDRLGGKLRTTELGGVRFDVGAEAFLHRKPEAQELITEVGLQDHVVHPTAAKASVHAAGRTHQLPAHTFMGVPASVETVRHLLSSEGALRVEMEPTLPPIELDGADVAVGALMKDRFGPEVGDRLVNPLLGGVYAGRADELGLRATMPQIATLLDKGVGSLLAAAATMMPAPPQPRAARPPVFASLSNGVQTLVDRLAEVARPEIRLGLPVRVLSWQGDGWRLEIGSAATPEYLECDGVVLAVPAPSARKLLSEIAPQVSAAYGKVEVASMAVVALALPPGTVLPDRSGILIAEGERYSDRITPFTAKAFTFSSRKWSHYGEPVVLRGSVGRHGETALLQRSDADLVKAVRNDLHELTGITAAPIDYVVQRWGGGLPQYGVGHLDLVDTIERGIADVPGLAVAGATLHGVGVPACIATADSAAARVAAHLLGRVRR</sequence>
<evidence type="ECO:0000256" key="10">
    <source>
        <dbReference type="ARBA" id="ARBA00023002"/>
    </source>
</evidence>
<evidence type="ECO:0000313" key="14">
    <source>
        <dbReference type="EMBL" id="NGY66465.1"/>
    </source>
</evidence>
<dbReference type="InterPro" id="IPR050464">
    <property type="entry name" value="Zeta_carotene_desat/Oxidored"/>
</dbReference>
<evidence type="ECO:0000256" key="4">
    <source>
        <dbReference type="ARBA" id="ARBA00004744"/>
    </source>
</evidence>
<keyword evidence="8 12" id="KW-0285">Flavoprotein</keyword>
<accession>A0A7C9RYM4</accession>
<dbReference type="InterPro" id="IPR004572">
    <property type="entry name" value="Protoporphyrinogen_oxidase"/>
</dbReference>
<comment type="caution">
    <text evidence="14">The sequence shown here is derived from an EMBL/GenBank/DDBJ whole genome shotgun (WGS) entry which is preliminary data.</text>
</comment>
<comment type="catalytic activity">
    <reaction evidence="1">
        <text>coproporphyrinogen III + 3 O2 = coproporphyrin III + 3 H2O2</text>
        <dbReference type="Rhea" id="RHEA:43436"/>
        <dbReference type="ChEBI" id="CHEBI:15379"/>
        <dbReference type="ChEBI" id="CHEBI:16240"/>
        <dbReference type="ChEBI" id="CHEBI:57309"/>
        <dbReference type="ChEBI" id="CHEBI:131725"/>
        <dbReference type="EC" id="1.3.3.15"/>
    </reaction>
    <physiologicalReaction direction="left-to-right" evidence="1">
        <dbReference type="Rhea" id="RHEA:43437"/>
    </physiologicalReaction>
</comment>
<dbReference type="GO" id="GO:0006783">
    <property type="term" value="P:heme biosynthetic process"/>
    <property type="evidence" value="ECO:0007669"/>
    <property type="project" value="UniProtKB-UniRule"/>
</dbReference>
<evidence type="ECO:0000313" key="15">
    <source>
        <dbReference type="Proteomes" id="UP000481360"/>
    </source>
</evidence>
<dbReference type="Pfam" id="PF01593">
    <property type="entry name" value="Amino_oxidase"/>
    <property type="match status" value="1"/>
</dbReference>
<reference evidence="14 15" key="1">
    <citation type="submission" date="2020-03" db="EMBL/GenBank/DDBJ databases">
        <title>Isolation and identification of active actinomycetes.</title>
        <authorList>
            <person name="Sun X."/>
        </authorList>
    </citation>
    <scope>NUCLEOTIDE SEQUENCE [LARGE SCALE GENOMIC DNA]</scope>
    <source>
        <strain evidence="14 15">NEAU-D13</strain>
    </source>
</reference>
<comment type="function">
    <text evidence="3 12">Involved in coproporphyrin-dependent heme b biosynthesis. Catalyzes the oxidation of coproporphyrinogen III to coproporphyrin III.</text>
</comment>
<gene>
    <name evidence="14" type="primary">hemG</name>
    <name evidence="14" type="ORF">G7043_47050</name>
</gene>
<dbReference type="UniPathway" id="UPA00252"/>
<dbReference type="GO" id="GO:0005737">
    <property type="term" value="C:cytoplasm"/>
    <property type="evidence" value="ECO:0007669"/>
    <property type="project" value="UniProtKB-SubCell"/>
</dbReference>
<evidence type="ECO:0000256" key="9">
    <source>
        <dbReference type="ARBA" id="ARBA00022827"/>
    </source>
</evidence>
<dbReference type="AlphaFoldDB" id="A0A7C9RYM4"/>
<dbReference type="Gene3D" id="1.10.3110.10">
    <property type="entry name" value="protoporphyrinogen ix oxidase, domain 3"/>
    <property type="match status" value="1"/>
</dbReference>
<proteinExistence type="inferred from homology"/>
<evidence type="ECO:0000256" key="6">
    <source>
        <dbReference type="ARBA" id="ARBA00012402"/>
    </source>
</evidence>
<dbReference type="InterPro" id="IPR036188">
    <property type="entry name" value="FAD/NAD-bd_sf"/>
</dbReference>
<dbReference type="InterPro" id="IPR002937">
    <property type="entry name" value="Amino_oxidase"/>
</dbReference>
<evidence type="ECO:0000256" key="7">
    <source>
        <dbReference type="ARBA" id="ARBA00019046"/>
    </source>
</evidence>
<evidence type="ECO:0000256" key="3">
    <source>
        <dbReference type="ARBA" id="ARBA00002185"/>
    </source>
</evidence>
<evidence type="ECO:0000256" key="11">
    <source>
        <dbReference type="ARBA" id="ARBA00023133"/>
    </source>
</evidence>
<dbReference type="Gene3D" id="3.50.50.60">
    <property type="entry name" value="FAD/NAD(P)-binding domain"/>
    <property type="match status" value="1"/>
</dbReference>
<protein>
    <recommendedName>
        <fullName evidence="7 12">Coproporphyrinogen III oxidase</fullName>
        <ecNumber evidence="6 12">1.3.3.15</ecNumber>
    </recommendedName>
</protein>
<dbReference type="EC" id="1.3.3.15" evidence="6 12"/>
<comment type="pathway">
    <text evidence="4 12">Porphyrin-containing compound metabolism; protoheme biosynthesis.</text>
</comment>
<dbReference type="GO" id="GO:0004729">
    <property type="term" value="F:oxygen-dependent protoporphyrinogen oxidase activity"/>
    <property type="evidence" value="ECO:0007669"/>
    <property type="project" value="UniProtKB-UniRule"/>
</dbReference>
<keyword evidence="12" id="KW-0963">Cytoplasm</keyword>
<comment type="similarity">
    <text evidence="5 12">Belongs to the protoporphyrinogen/coproporphyrinogen oxidase family. Coproporphyrinogen III oxidase subfamily.</text>
</comment>
<dbReference type="SUPFAM" id="SSF54373">
    <property type="entry name" value="FAD-linked reductases, C-terminal domain"/>
    <property type="match status" value="1"/>
</dbReference>
<keyword evidence="15" id="KW-1185">Reference proteome</keyword>
<feature type="domain" description="Amine oxidase" evidence="13">
    <location>
        <begin position="19"/>
        <end position="469"/>
    </location>
</feature>
<comment type="subcellular location">
    <subcellularLocation>
        <location evidence="12">Cytoplasm</location>
    </subcellularLocation>
</comment>